<reference evidence="2" key="1">
    <citation type="submission" date="2018-04" db="EMBL/GenBank/DDBJ databases">
        <title>Transcriptome assembly of Sipha flava.</title>
        <authorList>
            <person name="Scully E.D."/>
            <person name="Geib S.M."/>
            <person name="Palmer N.A."/>
            <person name="Koch K."/>
            <person name="Bradshaw J."/>
            <person name="Heng-Moss T."/>
            <person name="Sarath G."/>
        </authorList>
    </citation>
    <scope>NUCLEOTIDE SEQUENCE</scope>
</reference>
<proteinExistence type="predicted"/>
<name>A0A2S2QYZ8_9HEMI</name>
<sequence>MSKSGCESKSGHPPNPGTWQDTMAADVHTSNKTNFSLKYMIGSDRCSGKTSKRQLRYVYVCPVRRTRRVCEVCRRTDGLLYAADTVLSHALIRKVRCVNYNNVCACVCVRVRILYTVHDTKSETVIYV</sequence>
<dbReference type="AlphaFoldDB" id="A0A2S2QYZ8"/>
<organism evidence="2">
    <name type="scientific">Sipha flava</name>
    <name type="common">yellow sugarcane aphid</name>
    <dbReference type="NCBI Taxonomy" id="143950"/>
    <lineage>
        <taxon>Eukaryota</taxon>
        <taxon>Metazoa</taxon>
        <taxon>Ecdysozoa</taxon>
        <taxon>Arthropoda</taxon>
        <taxon>Hexapoda</taxon>
        <taxon>Insecta</taxon>
        <taxon>Pterygota</taxon>
        <taxon>Neoptera</taxon>
        <taxon>Paraneoptera</taxon>
        <taxon>Hemiptera</taxon>
        <taxon>Sternorrhyncha</taxon>
        <taxon>Aphidomorpha</taxon>
        <taxon>Aphidoidea</taxon>
        <taxon>Aphididae</taxon>
        <taxon>Sipha</taxon>
    </lineage>
</organism>
<accession>A0A2S2QYZ8</accession>
<gene>
    <name evidence="2" type="ORF">g.122634</name>
</gene>
<feature type="region of interest" description="Disordered" evidence="1">
    <location>
        <begin position="1"/>
        <end position="22"/>
    </location>
</feature>
<evidence type="ECO:0000256" key="1">
    <source>
        <dbReference type="SAM" id="MobiDB-lite"/>
    </source>
</evidence>
<evidence type="ECO:0000313" key="2">
    <source>
        <dbReference type="EMBL" id="MBY82988.1"/>
    </source>
</evidence>
<dbReference type="EMBL" id="GGMS01013785">
    <property type="protein sequence ID" value="MBY82988.1"/>
    <property type="molecule type" value="Transcribed_RNA"/>
</dbReference>
<protein>
    <submittedName>
        <fullName evidence="2">Uncharacterized protein</fullName>
    </submittedName>
</protein>